<name>A0A9D2GPC4_9BACT</name>
<dbReference type="HAMAP" id="MF_00374">
    <property type="entry name" value="Ribosomal_uL29"/>
    <property type="match status" value="1"/>
</dbReference>
<evidence type="ECO:0000256" key="4">
    <source>
        <dbReference type="ARBA" id="ARBA00035204"/>
    </source>
</evidence>
<keyword evidence="3 5" id="KW-0687">Ribonucleoprotein</keyword>
<comment type="caution">
    <text evidence="6">The sequence shown here is derived from an EMBL/GenBank/DDBJ whole genome shotgun (WGS) entry which is preliminary data.</text>
</comment>
<dbReference type="Proteomes" id="UP000824115">
    <property type="component" value="Unassembled WGS sequence"/>
</dbReference>
<evidence type="ECO:0000256" key="3">
    <source>
        <dbReference type="ARBA" id="ARBA00023274"/>
    </source>
</evidence>
<keyword evidence="2 5" id="KW-0689">Ribosomal protein</keyword>
<comment type="similarity">
    <text evidence="1 5">Belongs to the universal ribosomal protein uL29 family.</text>
</comment>
<sequence>MKPKEIREMSIKDLRERIETEKANLAQMKLNHAVSPIEDTSKIRKAGKDIARMLTILTEKENQAKSEE</sequence>
<dbReference type="Gene3D" id="1.10.287.310">
    <property type="match status" value="1"/>
</dbReference>
<dbReference type="GO" id="GO:0003735">
    <property type="term" value="F:structural constituent of ribosome"/>
    <property type="evidence" value="ECO:0007669"/>
    <property type="project" value="InterPro"/>
</dbReference>
<gene>
    <name evidence="5 6" type="primary">rpmC</name>
    <name evidence="6" type="ORF">IAC04_04445</name>
</gene>
<reference evidence="6" key="1">
    <citation type="journal article" date="2021" name="PeerJ">
        <title>Extensive microbial diversity within the chicken gut microbiome revealed by metagenomics and culture.</title>
        <authorList>
            <person name="Gilroy R."/>
            <person name="Ravi A."/>
            <person name="Getino M."/>
            <person name="Pursley I."/>
            <person name="Horton D.L."/>
            <person name="Alikhan N.F."/>
            <person name="Baker D."/>
            <person name="Gharbi K."/>
            <person name="Hall N."/>
            <person name="Watson M."/>
            <person name="Adriaenssens E.M."/>
            <person name="Foster-Nyarko E."/>
            <person name="Jarju S."/>
            <person name="Secka A."/>
            <person name="Antonio M."/>
            <person name="Oren A."/>
            <person name="Chaudhuri R.R."/>
            <person name="La Ragione R."/>
            <person name="Hildebrand F."/>
            <person name="Pallen M.J."/>
        </authorList>
    </citation>
    <scope>NUCLEOTIDE SEQUENCE</scope>
    <source>
        <strain evidence="6">Gambia16-554</strain>
    </source>
</reference>
<dbReference type="CDD" id="cd00427">
    <property type="entry name" value="Ribosomal_L29_HIP"/>
    <property type="match status" value="1"/>
</dbReference>
<evidence type="ECO:0000256" key="2">
    <source>
        <dbReference type="ARBA" id="ARBA00022980"/>
    </source>
</evidence>
<dbReference type="InterPro" id="IPR001854">
    <property type="entry name" value="Ribosomal_uL29"/>
</dbReference>
<dbReference type="GO" id="GO:1990904">
    <property type="term" value="C:ribonucleoprotein complex"/>
    <property type="evidence" value="ECO:0007669"/>
    <property type="project" value="UniProtKB-KW"/>
</dbReference>
<accession>A0A9D2GPC4</accession>
<evidence type="ECO:0000313" key="6">
    <source>
        <dbReference type="EMBL" id="HIZ85721.1"/>
    </source>
</evidence>
<dbReference type="GO" id="GO:0006412">
    <property type="term" value="P:translation"/>
    <property type="evidence" value="ECO:0007669"/>
    <property type="project" value="UniProtKB-UniRule"/>
</dbReference>
<dbReference type="Pfam" id="PF00831">
    <property type="entry name" value="Ribosomal_L29"/>
    <property type="match status" value="1"/>
</dbReference>
<protein>
    <recommendedName>
        <fullName evidence="4 5">Large ribosomal subunit protein uL29</fullName>
    </recommendedName>
</protein>
<proteinExistence type="inferred from homology"/>
<evidence type="ECO:0000256" key="1">
    <source>
        <dbReference type="ARBA" id="ARBA00009254"/>
    </source>
</evidence>
<dbReference type="GO" id="GO:0005840">
    <property type="term" value="C:ribosome"/>
    <property type="evidence" value="ECO:0007669"/>
    <property type="project" value="UniProtKB-KW"/>
</dbReference>
<evidence type="ECO:0000313" key="7">
    <source>
        <dbReference type="Proteomes" id="UP000824115"/>
    </source>
</evidence>
<organism evidence="6 7">
    <name type="scientific">Candidatus Coprenecus stercoravium</name>
    <dbReference type="NCBI Taxonomy" id="2840735"/>
    <lineage>
        <taxon>Bacteria</taxon>
        <taxon>Pseudomonadati</taxon>
        <taxon>Bacteroidota</taxon>
        <taxon>Bacteroidia</taxon>
        <taxon>Bacteroidales</taxon>
        <taxon>Rikenellaceae</taxon>
        <taxon>Rikenellaceae incertae sedis</taxon>
        <taxon>Candidatus Coprenecus</taxon>
    </lineage>
</organism>
<evidence type="ECO:0000256" key="5">
    <source>
        <dbReference type="HAMAP-Rule" id="MF_00374"/>
    </source>
</evidence>
<reference evidence="6" key="2">
    <citation type="submission" date="2021-04" db="EMBL/GenBank/DDBJ databases">
        <authorList>
            <person name="Gilroy R."/>
        </authorList>
    </citation>
    <scope>NUCLEOTIDE SEQUENCE</scope>
    <source>
        <strain evidence="6">Gambia16-554</strain>
    </source>
</reference>
<dbReference type="SUPFAM" id="SSF46561">
    <property type="entry name" value="Ribosomal protein L29 (L29p)"/>
    <property type="match status" value="1"/>
</dbReference>
<dbReference type="EMBL" id="DXAW01000082">
    <property type="protein sequence ID" value="HIZ85721.1"/>
    <property type="molecule type" value="Genomic_DNA"/>
</dbReference>
<dbReference type="InterPro" id="IPR036049">
    <property type="entry name" value="Ribosomal_uL29_sf"/>
</dbReference>
<dbReference type="NCBIfam" id="TIGR00012">
    <property type="entry name" value="L29"/>
    <property type="match status" value="1"/>
</dbReference>
<dbReference type="AlphaFoldDB" id="A0A9D2GPC4"/>